<feature type="transmembrane region" description="Helical" evidence="6">
    <location>
        <begin position="203"/>
        <end position="222"/>
    </location>
</feature>
<dbReference type="Pfam" id="PF07690">
    <property type="entry name" value="MFS_1"/>
    <property type="match status" value="1"/>
</dbReference>
<reference evidence="7" key="1">
    <citation type="submission" date="2021-01" db="EMBL/GenBank/DDBJ databases">
        <title>Whole genome shotgun sequence of Sphaerisporangium rufum NBRC 109079.</title>
        <authorList>
            <person name="Komaki H."/>
            <person name="Tamura T."/>
        </authorList>
    </citation>
    <scope>NUCLEOTIDE SEQUENCE</scope>
    <source>
        <strain evidence="7">NBRC 109079</strain>
    </source>
</reference>
<feature type="transmembrane region" description="Helical" evidence="6">
    <location>
        <begin position="73"/>
        <end position="91"/>
    </location>
</feature>
<evidence type="ECO:0000256" key="5">
    <source>
        <dbReference type="SAM" id="MobiDB-lite"/>
    </source>
</evidence>
<feature type="transmembrane region" description="Helical" evidence="6">
    <location>
        <begin position="137"/>
        <end position="158"/>
    </location>
</feature>
<evidence type="ECO:0000256" key="3">
    <source>
        <dbReference type="ARBA" id="ARBA00022989"/>
    </source>
</evidence>
<protein>
    <submittedName>
        <fullName evidence="7">MFS transporter</fullName>
    </submittedName>
</protein>
<feature type="transmembrane region" description="Helical" evidence="6">
    <location>
        <begin position="242"/>
        <end position="259"/>
    </location>
</feature>
<evidence type="ECO:0000313" key="7">
    <source>
        <dbReference type="EMBL" id="GII79437.1"/>
    </source>
</evidence>
<keyword evidence="3 6" id="KW-1133">Transmembrane helix</keyword>
<dbReference type="PANTHER" id="PTHR23514">
    <property type="entry name" value="BYPASS OF STOP CODON PROTEIN 6"/>
    <property type="match status" value="1"/>
</dbReference>
<dbReference type="GO" id="GO:0016020">
    <property type="term" value="C:membrane"/>
    <property type="evidence" value="ECO:0007669"/>
    <property type="project" value="UniProtKB-SubCell"/>
</dbReference>
<dbReference type="InterPro" id="IPR051788">
    <property type="entry name" value="MFS_Transporter"/>
</dbReference>
<dbReference type="Gene3D" id="1.20.1250.20">
    <property type="entry name" value="MFS general substrate transporter like domains"/>
    <property type="match status" value="2"/>
</dbReference>
<comment type="subcellular location">
    <subcellularLocation>
        <location evidence="1">Membrane</location>
        <topology evidence="1">Multi-pass membrane protein</topology>
    </subcellularLocation>
</comment>
<organism evidence="7 8">
    <name type="scientific">Sphaerisporangium rufum</name>
    <dbReference type="NCBI Taxonomy" id="1381558"/>
    <lineage>
        <taxon>Bacteria</taxon>
        <taxon>Bacillati</taxon>
        <taxon>Actinomycetota</taxon>
        <taxon>Actinomycetes</taxon>
        <taxon>Streptosporangiales</taxon>
        <taxon>Streptosporangiaceae</taxon>
        <taxon>Sphaerisporangium</taxon>
    </lineage>
</organism>
<keyword evidence="8" id="KW-1185">Reference proteome</keyword>
<feature type="transmembrane region" description="Helical" evidence="6">
    <location>
        <begin position="44"/>
        <end position="61"/>
    </location>
</feature>
<dbReference type="CDD" id="cd17393">
    <property type="entry name" value="MFS_MosC_like"/>
    <property type="match status" value="1"/>
</dbReference>
<feature type="transmembrane region" description="Helical" evidence="6">
    <location>
        <begin position="271"/>
        <end position="294"/>
    </location>
</feature>
<evidence type="ECO:0000313" key="8">
    <source>
        <dbReference type="Proteomes" id="UP000655287"/>
    </source>
</evidence>
<dbReference type="PANTHER" id="PTHR23514:SF13">
    <property type="entry name" value="INNER MEMBRANE PROTEIN YBJJ"/>
    <property type="match status" value="1"/>
</dbReference>
<evidence type="ECO:0000256" key="6">
    <source>
        <dbReference type="SAM" id="Phobius"/>
    </source>
</evidence>
<name>A0A919V286_9ACTN</name>
<gene>
    <name evidence="7" type="ORF">Sru01_44190</name>
</gene>
<evidence type="ECO:0000256" key="1">
    <source>
        <dbReference type="ARBA" id="ARBA00004141"/>
    </source>
</evidence>
<dbReference type="Proteomes" id="UP000655287">
    <property type="component" value="Unassembled WGS sequence"/>
</dbReference>
<evidence type="ECO:0000256" key="4">
    <source>
        <dbReference type="ARBA" id="ARBA00023136"/>
    </source>
</evidence>
<feature type="compositionally biased region" description="Low complexity" evidence="5">
    <location>
        <begin position="406"/>
        <end position="423"/>
    </location>
</feature>
<accession>A0A919V286</accession>
<dbReference type="SUPFAM" id="SSF103473">
    <property type="entry name" value="MFS general substrate transporter"/>
    <property type="match status" value="1"/>
</dbReference>
<keyword evidence="4 6" id="KW-0472">Membrane</keyword>
<dbReference type="InterPro" id="IPR011701">
    <property type="entry name" value="MFS"/>
</dbReference>
<feature type="transmembrane region" description="Helical" evidence="6">
    <location>
        <begin position="164"/>
        <end position="183"/>
    </location>
</feature>
<proteinExistence type="predicted"/>
<dbReference type="InterPro" id="IPR036259">
    <property type="entry name" value="MFS_trans_sf"/>
</dbReference>
<dbReference type="GO" id="GO:0022857">
    <property type="term" value="F:transmembrane transporter activity"/>
    <property type="evidence" value="ECO:0007669"/>
    <property type="project" value="InterPro"/>
</dbReference>
<feature type="transmembrane region" description="Helical" evidence="6">
    <location>
        <begin position="333"/>
        <end position="351"/>
    </location>
</feature>
<dbReference type="EMBL" id="BOOU01000058">
    <property type="protein sequence ID" value="GII79437.1"/>
    <property type="molecule type" value="Genomic_DNA"/>
</dbReference>
<feature type="region of interest" description="Disordered" evidence="5">
    <location>
        <begin position="386"/>
        <end position="442"/>
    </location>
</feature>
<feature type="transmembrane region" description="Helical" evidence="6">
    <location>
        <begin position="357"/>
        <end position="376"/>
    </location>
</feature>
<dbReference type="RefSeq" id="WP_203989416.1">
    <property type="nucleotide sequence ID" value="NZ_BOOU01000058.1"/>
</dbReference>
<sequence>MIRRLRTARGRAVLVFVLAGLVCGTFTVRLPALADRLGMAESEVSAVLLAWGLGALLAMQAMRGLLARAGSAAVLRVAGPLSAVALLGVAFAPAPGWAVGAAAVFGMLFGAVDVAMNAQGSVVERAARRPLMNGLHAGWCVGAMAAGLLGAGLIALGVPYPAHLAIVAAGSVPAFVLIGRGLLPDPATDPAQNAGPARRRMPLLVYLLGAIAFCAFMVEGAVADWNGLFLRRTIGAPEAVAALGYPVFEAGMLAARLTGDRLRTRWGARRLMIASGLGTAATFTVVITSSSAVVAVTGMVLVGLAVAMVSPMAMSLAGTATSTPGPAIAQTGAMGYAGLLLGPVVIGFLSHAASLRVALGIAVVLGVVIALAARLLPVTASPLDHPPLPRPIRPVGGPRPRRRGAPARPAGRAGDTRRLPAGARIRRAARIARPAGTDSRGS</sequence>
<dbReference type="AlphaFoldDB" id="A0A919V286"/>
<keyword evidence="2 6" id="KW-0812">Transmembrane</keyword>
<feature type="transmembrane region" description="Helical" evidence="6">
    <location>
        <begin position="97"/>
        <end position="116"/>
    </location>
</feature>
<comment type="caution">
    <text evidence="7">The sequence shown here is derived from an EMBL/GenBank/DDBJ whole genome shotgun (WGS) entry which is preliminary data.</text>
</comment>
<evidence type="ECO:0000256" key="2">
    <source>
        <dbReference type="ARBA" id="ARBA00022692"/>
    </source>
</evidence>